<evidence type="ECO:0000313" key="2">
    <source>
        <dbReference type="Proteomes" id="UP000682315"/>
    </source>
</evidence>
<organism evidence="1 2">
    <name type="scientific">Bacillus phage Sato</name>
    <dbReference type="NCBI Taxonomy" id="1260286"/>
    <lineage>
        <taxon>Viruses</taxon>
        <taxon>Varidnaviria</taxon>
        <taxon>Bamfordvirae</taxon>
        <taxon>Preplasmiviricota</taxon>
        <taxon>Prepoliviricotina</taxon>
        <taxon>Tectiliviricetes</taxon>
        <taxon>Kalamavirales</taxon>
        <taxon>Tectiviridae</taxon>
        <taxon>Betatectivirus</taxon>
        <taxon>Betatectivirus sato</taxon>
    </lineage>
</organism>
<sequence length="80" mass="9221">MLNQFNLPEIPGETKQERLEQVADKVMENLPLPVKLLAGNSINSFRQALHFEDFDEQIDNGLEKLKEVIDYVQYGNYPGK</sequence>
<keyword evidence="2" id="KW-1185">Reference proteome</keyword>
<dbReference type="EMBL" id="MZ089978">
    <property type="protein sequence ID" value="QWE49634.1"/>
    <property type="molecule type" value="Genomic_DNA"/>
</dbReference>
<name>A0A8E8U3H1_9VIRU</name>
<accession>A0A8E8U3H1</accession>
<evidence type="ECO:0000313" key="1">
    <source>
        <dbReference type="EMBL" id="QWE49634.1"/>
    </source>
</evidence>
<reference evidence="1 2" key="1">
    <citation type="submission" date="2021-05" db="EMBL/GenBank/DDBJ databases">
        <title>Comparative Genomics of Plasmidial Prophages Sato and Sole Expands the Genetic Diversity found in the Genus Betatectivirus.</title>
        <authorList>
            <person name="Gillis A."/>
            <person name="Hock L."/>
            <person name="Mahillon J."/>
        </authorList>
    </citation>
    <scope>NUCLEOTIDE SEQUENCE [LARGE SCALE GENOMIC DNA]</scope>
    <source>
        <strain evidence="1">Sato</strain>
    </source>
</reference>
<dbReference type="Proteomes" id="UP000682315">
    <property type="component" value="Segment"/>
</dbReference>
<proteinExistence type="predicted"/>
<protein>
    <submittedName>
        <fullName evidence="1">Uncharacterized protein</fullName>
    </submittedName>
</protein>
<gene>
    <name evidence="1" type="ORF">Sato_gp14</name>
</gene>